<dbReference type="PANTHER" id="PTHR10151:SF120">
    <property type="entry name" value="BIS(5'-ADENOSYL)-TRIPHOSPHATASE"/>
    <property type="match status" value="1"/>
</dbReference>
<name>A0A382I5F4_9ZZZZ</name>
<dbReference type="Pfam" id="PF01663">
    <property type="entry name" value="Phosphodiest"/>
    <property type="match status" value="1"/>
</dbReference>
<dbReference type="SUPFAM" id="SSF53649">
    <property type="entry name" value="Alkaline phosphatase-like"/>
    <property type="match status" value="1"/>
</dbReference>
<evidence type="ECO:0000313" key="1">
    <source>
        <dbReference type="EMBL" id="SVB94635.1"/>
    </source>
</evidence>
<dbReference type="AlphaFoldDB" id="A0A382I5F4"/>
<dbReference type="InterPro" id="IPR002591">
    <property type="entry name" value="Phosphodiest/P_Trfase"/>
</dbReference>
<proteinExistence type="predicted"/>
<organism evidence="1">
    <name type="scientific">marine metagenome</name>
    <dbReference type="NCBI Taxonomy" id="408172"/>
    <lineage>
        <taxon>unclassified sequences</taxon>
        <taxon>metagenomes</taxon>
        <taxon>ecological metagenomes</taxon>
    </lineage>
</organism>
<reference evidence="1" key="1">
    <citation type="submission" date="2018-05" db="EMBL/GenBank/DDBJ databases">
        <authorList>
            <person name="Lanie J.A."/>
            <person name="Ng W.-L."/>
            <person name="Kazmierczak K.M."/>
            <person name="Andrzejewski T.M."/>
            <person name="Davidsen T.M."/>
            <person name="Wayne K.J."/>
            <person name="Tettelin H."/>
            <person name="Glass J.I."/>
            <person name="Rusch D."/>
            <person name="Podicherti R."/>
            <person name="Tsui H.-C.T."/>
            <person name="Winkler M.E."/>
        </authorList>
    </citation>
    <scope>NUCLEOTIDE SEQUENCE</scope>
</reference>
<accession>A0A382I5F4</accession>
<evidence type="ECO:0008006" key="2">
    <source>
        <dbReference type="Google" id="ProtNLM"/>
    </source>
</evidence>
<dbReference type="EMBL" id="UINC01065210">
    <property type="protein sequence ID" value="SVB94635.1"/>
    <property type="molecule type" value="Genomic_DNA"/>
</dbReference>
<sequence length="422" mass="47734">MINQHSLDAVDSRKSGIQTLMPLYDSYCFSNLNMLFSKLLGTGAETRMPLQVLGDSPHFFKKIVFIYLDAFGWDVFEKINRKSSLLARILEEGAVSKITSQFPSSTAPHVTSIHTGMEVGKSGIYEWFQYVPEVDNIITPLLFSLGYDRERNRLLDLGFDPEKIFPTATFYHHLRVNGIESYIFQSSAYTPSPISDVVFQGSSKVVPYVTIPEACTNLVEHLKAEQNPSYFFLYLGNVDSIGHLYGVDSRQYTSEILSTLSIIEHRLIDQITDQKETLLVISTDHGMSDLQPNDVFYLNQEIPEIIPMLRKNRAGETILPAGGCRDMFLHVKEECIGDFVEATSERLNQSAGIYKTPKLIEEGWFGREVSERFVECVGDLLILPEPKKGIWWLQGEKPVKHIGHHGGASTSEMEIPLLILDW</sequence>
<dbReference type="Gene3D" id="3.40.720.10">
    <property type="entry name" value="Alkaline Phosphatase, subunit A"/>
    <property type="match status" value="1"/>
</dbReference>
<dbReference type="GO" id="GO:0016787">
    <property type="term" value="F:hydrolase activity"/>
    <property type="evidence" value="ECO:0007669"/>
    <property type="project" value="UniProtKB-ARBA"/>
</dbReference>
<dbReference type="PANTHER" id="PTHR10151">
    <property type="entry name" value="ECTONUCLEOTIDE PYROPHOSPHATASE/PHOSPHODIESTERASE"/>
    <property type="match status" value="1"/>
</dbReference>
<dbReference type="InterPro" id="IPR017850">
    <property type="entry name" value="Alkaline_phosphatase_core_sf"/>
</dbReference>
<protein>
    <recommendedName>
        <fullName evidence="2">Metalloenzyme domain-containing protein</fullName>
    </recommendedName>
</protein>
<gene>
    <name evidence="1" type="ORF">METZ01_LOCUS247489</name>
</gene>